<dbReference type="EMBL" id="JBHRSE010000039">
    <property type="protein sequence ID" value="MFC3023386.1"/>
    <property type="molecule type" value="Genomic_DNA"/>
</dbReference>
<gene>
    <name evidence="2" type="primary">tadF</name>
    <name evidence="2" type="ORF">ACFODT_06085</name>
</gene>
<organism evidence="2 3">
    <name type="scientific">Vibrio zhugei</name>
    <dbReference type="NCBI Taxonomy" id="2479546"/>
    <lineage>
        <taxon>Bacteria</taxon>
        <taxon>Pseudomonadati</taxon>
        <taxon>Pseudomonadota</taxon>
        <taxon>Gammaproteobacteria</taxon>
        <taxon>Vibrionales</taxon>
        <taxon>Vibrionaceae</taxon>
        <taxon>Vibrio</taxon>
    </lineage>
</organism>
<feature type="transmembrane region" description="Helical" evidence="1">
    <location>
        <begin position="12"/>
        <end position="35"/>
    </location>
</feature>
<keyword evidence="3" id="KW-1185">Reference proteome</keyword>
<reference evidence="3" key="1">
    <citation type="journal article" date="2019" name="Int. J. Syst. Evol. Microbiol.">
        <title>The Global Catalogue of Microorganisms (GCM) 10K type strain sequencing project: providing services to taxonomists for standard genome sequencing and annotation.</title>
        <authorList>
            <consortium name="The Broad Institute Genomics Platform"/>
            <consortium name="The Broad Institute Genome Sequencing Center for Infectious Disease"/>
            <person name="Wu L."/>
            <person name="Ma J."/>
        </authorList>
    </citation>
    <scope>NUCLEOTIDE SEQUENCE [LARGE SCALE GENOMIC DNA]</scope>
    <source>
        <strain evidence="3">KCTC 62784</strain>
    </source>
</reference>
<dbReference type="RefSeq" id="WP_123016404.1">
    <property type="nucleotide sequence ID" value="NZ_AP024911.1"/>
</dbReference>
<comment type="caution">
    <text evidence="2">The sequence shown here is derived from an EMBL/GenBank/DDBJ whole genome shotgun (WGS) entry which is preliminary data.</text>
</comment>
<keyword evidence="1" id="KW-0472">Membrane</keyword>
<keyword evidence="1" id="KW-1133">Transmembrane helix</keyword>
<proteinExistence type="predicted"/>
<dbReference type="Pfam" id="PF16964">
    <property type="entry name" value="TadF"/>
    <property type="match status" value="1"/>
</dbReference>
<evidence type="ECO:0000313" key="3">
    <source>
        <dbReference type="Proteomes" id="UP001595384"/>
    </source>
</evidence>
<dbReference type="Proteomes" id="UP001595384">
    <property type="component" value="Unassembled WGS sequence"/>
</dbReference>
<evidence type="ECO:0000256" key="1">
    <source>
        <dbReference type="SAM" id="Phobius"/>
    </source>
</evidence>
<evidence type="ECO:0000313" key="2">
    <source>
        <dbReference type="EMBL" id="MFC3023386.1"/>
    </source>
</evidence>
<dbReference type="InterPro" id="IPR031582">
    <property type="entry name" value="TadF"/>
</dbReference>
<name>A0ABV7C5W3_9VIBR</name>
<accession>A0ABV7C5W3</accession>
<protein>
    <submittedName>
        <fullName evidence="2">Tight adherence pilus pseudopilin TadF</fullName>
    </submittedName>
</protein>
<keyword evidence="1" id="KW-0812">Transmembrane</keyword>
<sequence length="191" mass="21717">MTLNSIKQRGNFTIEFAIVGIFFGLLLVFSADLVLKLNVKGTLERLSYSMANVVKERTQLFNRDNNDDANNYQLTKEQANEAYIITINSLNRTLGSFDKEKFGFDVQVFQRDNYGLGNIKPLDHWNSFDEKKIGITCEGGEPKKELIFQTSWGRSATLYQVTLCYDTINWFGGLVGKNFSRVSVRSISVGR</sequence>